<dbReference type="VEuPathDB" id="TriTrypDB:LtaPh_3326400"/>
<dbReference type="EMBL" id="BLBS01000052">
    <property type="protein sequence ID" value="GET91997.1"/>
    <property type="molecule type" value="Genomic_DNA"/>
</dbReference>
<keyword evidence="1" id="KW-0479">Metal-binding</keyword>
<dbReference type="Pfam" id="PF01753">
    <property type="entry name" value="zf-MYND"/>
    <property type="match status" value="2"/>
</dbReference>
<dbReference type="InterPro" id="IPR002893">
    <property type="entry name" value="Znf_MYND"/>
</dbReference>
<evidence type="ECO:0000313" key="7">
    <source>
        <dbReference type="EMBL" id="GET91997.1"/>
    </source>
</evidence>
<organism evidence="7 8">
    <name type="scientific">Leishmania tarentolae</name>
    <name type="common">Sauroleishmania tarentolae</name>
    <dbReference type="NCBI Taxonomy" id="5689"/>
    <lineage>
        <taxon>Eukaryota</taxon>
        <taxon>Discoba</taxon>
        <taxon>Euglenozoa</taxon>
        <taxon>Kinetoplastea</taxon>
        <taxon>Metakinetoplastina</taxon>
        <taxon>Trypanosomatida</taxon>
        <taxon>Trypanosomatidae</taxon>
        <taxon>Leishmaniinae</taxon>
        <taxon>Leishmania</taxon>
        <taxon>lizard Leishmania</taxon>
    </lineage>
</organism>
<evidence type="ECO:0000256" key="5">
    <source>
        <dbReference type="SAM" id="MobiDB-lite"/>
    </source>
</evidence>
<gene>
    <name evidence="7" type="ORF">LtaPh_3326400</name>
</gene>
<name>A0A640KWR7_LEITA</name>
<dbReference type="OrthoDB" id="432970at2759"/>
<keyword evidence="8" id="KW-1185">Reference proteome</keyword>
<feature type="domain" description="MYND-type" evidence="6">
    <location>
        <begin position="367"/>
        <end position="404"/>
    </location>
</feature>
<feature type="compositionally biased region" description="Polar residues" evidence="5">
    <location>
        <begin position="1"/>
        <end position="12"/>
    </location>
</feature>
<dbReference type="PROSITE" id="PS50865">
    <property type="entry name" value="ZF_MYND_2"/>
    <property type="match status" value="2"/>
</dbReference>
<evidence type="ECO:0000313" key="8">
    <source>
        <dbReference type="Proteomes" id="UP000419144"/>
    </source>
</evidence>
<feature type="compositionally biased region" description="Polar residues" evidence="5">
    <location>
        <begin position="178"/>
        <end position="192"/>
    </location>
</feature>
<evidence type="ECO:0000259" key="6">
    <source>
        <dbReference type="PROSITE" id="PS50865"/>
    </source>
</evidence>
<evidence type="ECO:0000256" key="4">
    <source>
        <dbReference type="PROSITE-ProRule" id="PRU00134"/>
    </source>
</evidence>
<dbReference type="GO" id="GO:0000981">
    <property type="term" value="F:DNA-binding transcription factor activity, RNA polymerase II-specific"/>
    <property type="evidence" value="ECO:0007669"/>
    <property type="project" value="TreeGrafter"/>
</dbReference>
<dbReference type="PANTHER" id="PTHR10237:SF14">
    <property type="entry name" value="MYND-TYPE DOMAIN-CONTAINING PROTEIN"/>
    <property type="match status" value="1"/>
</dbReference>
<proteinExistence type="predicted"/>
<feature type="compositionally biased region" description="Polar residues" evidence="5">
    <location>
        <begin position="75"/>
        <end position="93"/>
    </location>
</feature>
<feature type="region of interest" description="Disordered" evidence="5">
    <location>
        <begin position="1"/>
        <end position="26"/>
    </location>
</feature>
<dbReference type="GO" id="GO:0008270">
    <property type="term" value="F:zinc ion binding"/>
    <property type="evidence" value="ECO:0007669"/>
    <property type="project" value="UniProtKB-KW"/>
</dbReference>
<feature type="region of interest" description="Disordered" evidence="5">
    <location>
        <begin position="174"/>
        <end position="204"/>
    </location>
</feature>
<dbReference type="PANTHER" id="PTHR10237">
    <property type="entry name" value="DEFORMED EPIDERMAL AUTOREGULATORY FACTOR 1 HOMOLOG SUPPRESSIN"/>
    <property type="match status" value="1"/>
</dbReference>
<dbReference type="Gene3D" id="6.10.140.2220">
    <property type="match status" value="2"/>
</dbReference>
<sequence length="767" mass="83444">MSLCSLSGNPGTVLSLPPVDTSQGEDRLFTPRSAAGLQEATYCADDDTRPCALATMASPRCLSPHTRLHSPPSPQKSGADTSRSSSCHQQSARMLRCTQQAHASVCSRRLNRGTELSAWRSALTKGKLYIRGHANSEERKATLRSSSRYRHRSGKSRISVVKATTPTHSIDTHDCAEHSSSVSLSATQTVRISTPRRGDTSLTRSSERAATHLLGHPAALTTFKPETGSAGGVAVVEGEPPGRTRGLLRTCPGGTVSTKAFPVMPSRSSGFASAPVYAETGGLLGAEARRGATGETFSNHSRKAFGGLGTTNQNRCSHCKAAEDALYRCPCGLAQYCCTTCQHAHWPFHKEVCCHGVRAAQPPTRHCDWCRTPSQTLHQCECGLALYCDTHCQRADWSNHSIVCSTETSTALATALVSGRAPRLRRESATQTAHWQMSVPVFRPTERGDGVDAIENATEVSLNLHTSLPERQGPCEKDGEENILSGSLTWLLFAGAWNAVETPQGTPRRRSHVCETSDHGLHTGANCRSSFLATLHQNRETSAPAPSNADLGSRTPTSPEAAISGGNMGTRRYDVWLAGMNSRSTHSQHNAAGTLYKILYRDTTESQQHSNKSLLDASRVGGWQPLRLTQTGELDHANTSCSLQHQRHKSFPLINHDGHVNHGSQSDFGDHSASAVASPTIRDQPGMVAYLVASRHIIEQKEMSARAAFLREFRLGCARLQMCVLRRREEEERMAILKDEVLWCVLTGNPSCQKLKQELKRFHEACR</sequence>
<keyword evidence="2 4" id="KW-0863">Zinc-finger</keyword>
<evidence type="ECO:0000256" key="1">
    <source>
        <dbReference type="ARBA" id="ARBA00022723"/>
    </source>
</evidence>
<feature type="region of interest" description="Disordered" evidence="5">
    <location>
        <begin position="62"/>
        <end position="93"/>
    </location>
</feature>
<evidence type="ECO:0000256" key="3">
    <source>
        <dbReference type="ARBA" id="ARBA00022833"/>
    </source>
</evidence>
<reference evidence="7" key="1">
    <citation type="submission" date="2019-11" db="EMBL/GenBank/DDBJ databases">
        <title>Leishmania tarentolae CDS.</title>
        <authorList>
            <person name="Goto Y."/>
            <person name="Yamagishi J."/>
        </authorList>
    </citation>
    <scope>NUCLEOTIDE SEQUENCE [LARGE SCALE GENOMIC DNA]</scope>
    <source>
        <strain evidence="7">Parrot Tar II</strain>
    </source>
</reference>
<evidence type="ECO:0000256" key="2">
    <source>
        <dbReference type="ARBA" id="ARBA00022771"/>
    </source>
</evidence>
<dbReference type="SUPFAM" id="SSF144232">
    <property type="entry name" value="HIT/MYND zinc finger-like"/>
    <property type="match status" value="1"/>
</dbReference>
<comment type="caution">
    <text evidence="7">The sequence shown here is derived from an EMBL/GenBank/DDBJ whole genome shotgun (WGS) entry which is preliminary data.</text>
</comment>
<feature type="region of interest" description="Disordered" evidence="5">
    <location>
        <begin position="539"/>
        <end position="566"/>
    </location>
</feature>
<dbReference type="InterPro" id="IPR024119">
    <property type="entry name" value="TF_DEAF-1"/>
</dbReference>
<dbReference type="AlphaFoldDB" id="A0A640KWR7"/>
<dbReference type="GO" id="GO:0005634">
    <property type="term" value="C:nucleus"/>
    <property type="evidence" value="ECO:0007669"/>
    <property type="project" value="TreeGrafter"/>
</dbReference>
<accession>A0A640KWR7</accession>
<keyword evidence="3" id="KW-0862">Zinc</keyword>
<dbReference type="Proteomes" id="UP000419144">
    <property type="component" value="Unassembled WGS sequence"/>
</dbReference>
<protein>
    <recommendedName>
        <fullName evidence="6">MYND-type domain-containing protein</fullName>
    </recommendedName>
</protein>
<feature type="domain" description="MYND-type" evidence="6">
    <location>
        <begin position="316"/>
        <end position="353"/>
    </location>
</feature>